<reference evidence="2" key="1">
    <citation type="submission" date="2014-07" db="EMBL/GenBank/DDBJ databases">
        <authorList>
            <person name="Urmite Genomes Urmite Genomes"/>
        </authorList>
    </citation>
    <scope>NUCLEOTIDE SEQUENCE</scope>
    <source>
        <strain evidence="2">13S34_air</strain>
    </source>
</reference>
<organism evidence="2">
    <name type="scientific">Metalysinibacillus saudimassiliensis</name>
    <dbReference type="NCBI Taxonomy" id="1461583"/>
    <lineage>
        <taxon>Bacteria</taxon>
        <taxon>Bacillati</taxon>
        <taxon>Bacillota</taxon>
        <taxon>Bacilli</taxon>
        <taxon>Bacillales</taxon>
        <taxon>Caryophanaceae</taxon>
        <taxon>Metalysinibacillus</taxon>
    </lineage>
</organism>
<dbReference type="AlphaFoldDB" id="A0A078M018"/>
<dbReference type="EMBL" id="LN483073">
    <property type="protein sequence ID" value="CEA00693.1"/>
    <property type="molecule type" value="Genomic_DNA"/>
</dbReference>
<sequence length="277" mass="31737">MRRGPLVIDFADLWREGMKDWTGKLPERMVDDSLEEAFWAQSMAKKQAGKTDPYADEIFAVLSKHIAPHHHVAEIGPGWGNYTFPTLEAAQHVTCIDSSEAVLSYLQMCCGEMLLDNADFVHAKWESYDVPKTYDVIFGVNCFYRMLDIKETLERMNQFATEKAIIGMTSGPIQPHYLALERMGYTIKHPRRDYIDLVNILYGMGIFASVELVPLKRTYVYDTLDELLAKQSVKALDKPFTREDLLTALTPFIAEVDGKWHYPHDFHAALISWIPQN</sequence>
<protein>
    <recommendedName>
        <fullName evidence="1">Methyltransferase domain-containing protein</fullName>
    </recommendedName>
</protein>
<dbReference type="Gene3D" id="3.40.50.150">
    <property type="entry name" value="Vaccinia Virus protein VP39"/>
    <property type="match status" value="1"/>
</dbReference>
<dbReference type="CDD" id="cd02440">
    <property type="entry name" value="AdoMet_MTases"/>
    <property type="match status" value="1"/>
</dbReference>
<dbReference type="Pfam" id="PF13649">
    <property type="entry name" value="Methyltransf_25"/>
    <property type="match status" value="1"/>
</dbReference>
<dbReference type="HOGENOM" id="CLU_060275_0_0_9"/>
<name>A0A078M018_9BACL</name>
<dbReference type="InterPro" id="IPR029063">
    <property type="entry name" value="SAM-dependent_MTases_sf"/>
</dbReference>
<proteinExistence type="predicted"/>
<gene>
    <name evidence="2" type="ORF">BN1050_00701</name>
</gene>
<evidence type="ECO:0000313" key="2">
    <source>
        <dbReference type="EMBL" id="CEA00693.1"/>
    </source>
</evidence>
<evidence type="ECO:0000259" key="1">
    <source>
        <dbReference type="Pfam" id="PF13649"/>
    </source>
</evidence>
<dbReference type="InterPro" id="IPR041698">
    <property type="entry name" value="Methyltransf_25"/>
</dbReference>
<dbReference type="PATRIC" id="fig|1461583.4.peg.672"/>
<dbReference type="SUPFAM" id="SSF53335">
    <property type="entry name" value="S-adenosyl-L-methionine-dependent methyltransferases"/>
    <property type="match status" value="1"/>
</dbReference>
<feature type="domain" description="Methyltransferase" evidence="1">
    <location>
        <begin position="72"/>
        <end position="157"/>
    </location>
</feature>
<accession>A0A078M018</accession>